<dbReference type="KEGG" id="fcy:FRACYDRAFT_234897"/>
<reference evidence="2 3" key="1">
    <citation type="submission" date="2016-09" db="EMBL/GenBank/DDBJ databases">
        <title>Extensive genetic diversity and differential bi-allelic expression allows diatom success in the polar Southern Ocean.</title>
        <authorList>
            <consortium name="DOE Joint Genome Institute"/>
            <person name="Mock T."/>
            <person name="Otillar R.P."/>
            <person name="Strauss J."/>
            <person name="Dupont C."/>
            <person name="Frickenhaus S."/>
            <person name="Maumus F."/>
            <person name="Mcmullan M."/>
            <person name="Sanges R."/>
            <person name="Schmutz J."/>
            <person name="Toseland A."/>
            <person name="Valas R."/>
            <person name="Veluchamy A."/>
            <person name="Ward B.J."/>
            <person name="Allen A."/>
            <person name="Barry K."/>
            <person name="Falciatore A."/>
            <person name="Ferrante M."/>
            <person name="Fortunato A.E."/>
            <person name="Gloeckner G."/>
            <person name="Gruber A."/>
            <person name="Hipkin R."/>
            <person name="Janech M."/>
            <person name="Kroth P."/>
            <person name="Leese F."/>
            <person name="Lindquist E."/>
            <person name="Lyon B.R."/>
            <person name="Martin J."/>
            <person name="Mayer C."/>
            <person name="Parker M."/>
            <person name="Quesneville H."/>
            <person name="Raymond J."/>
            <person name="Uhlig C."/>
            <person name="Valentin K.U."/>
            <person name="Worden A.Z."/>
            <person name="Armbrust E.V."/>
            <person name="Bowler C."/>
            <person name="Green B."/>
            <person name="Moulton V."/>
            <person name="Van Oosterhout C."/>
            <person name="Grigoriev I."/>
        </authorList>
    </citation>
    <scope>NUCLEOTIDE SEQUENCE [LARGE SCALE GENOMIC DNA]</scope>
    <source>
        <strain evidence="2 3">CCMP1102</strain>
    </source>
</reference>
<name>A0A1E7FSW8_9STRA</name>
<dbReference type="EMBL" id="KV784354">
    <property type="protein sequence ID" value="OEU21270.1"/>
    <property type="molecule type" value="Genomic_DNA"/>
</dbReference>
<evidence type="ECO:0000256" key="1">
    <source>
        <dbReference type="SAM" id="MobiDB-lite"/>
    </source>
</evidence>
<evidence type="ECO:0000313" key="2">
    <source>
        <dbReference type="EMBL" id="OEU21270.1"/>
    </source>
</evidence>
<feature type="compositionally biased region" description="Polar residues" evidence="1">
    <location>
        <begin position="1"/>
        <end position="34"/>
    </location>
</feature>
<dbReference type="InParanoid" id="A0A1E7FSW8"/>
<proteinExistence type="predicted"/>
<keyword evidence="3" id="KW-1185">Reference proteome</keyword>
<evidence type="ECO:0000313" key="3">
    <source>
        <dbReference type="Proteomes" id="UP000095751"/>
    </source>
</evidence>
<gene>
    <name evidence="2" type="ORF">FRACYDRAFT_234897</name>
</gene>
<dbReference type="OrthoDB" id="53257at2759"/>
<accession>A0A1E7FSW8</accession>
<feature type="region of interest" description="Disordered" evidence="1">
    <location>
        <begin position="1"/>
        <end position="47"/>
    </location>
</feature>
<protein>
    <submittedName>
        <fullName evidence="2">Uncharacterized protein</fullName>
    </submittedName>
</protein>
<sequence length="152" mass="17099">MSDARNSSNSLRGAKSSGRSNKLKNNMATGSLKSTGLKLNGVGGNNERMDAKKKLQLQLASKQFSKSINDALSLSDSHYTKNQQAYKEYSIPLPSTEDAKKKLQAMKDFTEKWYDKDFREEWLQTLTQLWLDELKEQYEAAVKAAKEKAGAK</sequence>
<organism evidence="2 3">
    <name type="scientific">Fragilariopsis cylindrus CCMP1102</name>
    <dbReference type="NCBI Taxonomy" id="635003"/>
    <lineage>
        <taxon>Eukaryota</taxon>
        <taxon>Sar</taxon>
        <taxon>Stramenopiles</taxon>
        <taxon>Ochrophyta</taxon>
        <taxon>Bacillariophyta</taxon>
        <taxon>Bacillariophyceae</taxon>
        <taxon>Bacillariophycidae</taxon>
        <taxon>Bacillariales</taxon>
        <taxon>Bacillariaceae</taxon>
        <taxon>Fragilariopsis</taxon>
    </lineage>
</organism>
<dbReference type="Proteomes" id="UP000095751">
    <property type="component" value="Unassembled WGS sequence"/>
</dbReference>
<dbReference type="AlphaFoldDB" id="A0A1E7FSW8"/>